<dbReference type="InterPro" id="IPR041803">
    <property type="entry name" value="DEF1_CUE"/>
</dbReference>
<evidence type="ECO:0000256" key="3">
    <source>
        <dbReference type="ARBA" id="ARBA00004574"/>
    </source>
</evidence>
<feature type="compositionally biased region" description="Gly residues" evidence="16">
    <location>
        <begin position="956"/>
        <end position="965"/>
    </location>
</feature>
<dbReference type="Pfam" id="PF02845">
    <property type="entry name" value="CUE"/>
    <property type="match status" value="1"/>
</dbReference>
<feature type="compositionally biased region" description="Basic and acidic residues" evidence="16">
    <location>
        <begin position="347"/>
        <end position="365"/>
    </location>
</feature>
<name>A0AAJ0FST8_9PEZI</name>
<accession>A0AAJ0FST8</accession>
<feature type="compositionally biased region" description="Polar residues" evidence="16">
    <location>
        <begin position="887"/>
        <end position="909"/>
    </location>
</feature>
<keyword evidence="12" id="KW-0779">Telomere</keyword>
<keyword evidence="14" id="KW-0234">DNA repair</keyword>
<feature type="compositionally biased region" description="Low complexity" evidence="16">
    <location>
        <begin position="131"/>
        <end position="158"/>
    </location>
</feature>
<reference evidence="18" key="1">
    <citation type="submission" date="2023-06" db="EMBL/GenBank/DDBJ databases">
        <title>Genome-scale phylogeny and comparative genomics of the fungal order Sordariales.</title>
        <authorList>
            <consortium name="Lawrence Berkeley National Laboratory"/>
            <person name="Hensen N."/>
            <person name="Bonometti L."/>
            <person name="Westerberg I."/>
            <person name="Brannstrom I.O."/>
            <person name="Guillou S."/>
            <person name="Cros-Aarteil S."/>
            <person name="Calhoun S."/>
            <person name="Haridas S."/>
            <person name="Kuo A."/>
            <person name="Mondo S."/>
            <person name="Pangilinan J."/>
            <person name="Riley R."/>
            <person name="Labutti K."/>
            <person name="Andreopoulos B."/>
            <person name="Lipzen A."/>
            <person name="Chen C."/>
            <person name="Yanf M."/>
            <person name="Daum C."/>
            <person name="Ng V."/>
            <person name="Clum A."/>
            <person name="Steindorff A."/>
            <person name="Ohm R."/>
            <person name="Martin F."/>
            <person name="Silar P."/>
            <person name="Natvig D."/>
            <person name="Lalanne C."/>
            <person name="Gautier V."/>
            <person name="Ament-Velasquez S.L."/>
            <person name="Kruys A."/>
            <person name="Hutchinson M.I."/>
            <person name="Powell A.J."/>
            <person name="Barry K."/>
            <person name="Miller A.N."/>
            <person name="Grigoriev I.V."/>
            <person name="Debuchy R."/>
            <person name="Gladieux P."/>
            <person name="Thoren M.H."/>
            <person name="Johannesson H."/>
        </authorList>
    </citation>
    <scope>NUCLEOTIDE SEQUENCE</scope>
    <source>
        <strain evidence="18">8032-3</strain>
    </source>
</reference>
<evidence type="ECO:0000313" key="18">
    <source>
        <dbReference type="EMBL" id="KAK1771450.1"/>
    </source>
</evidence>
<evidence type="ECO:0000256" key="8">
    <source>
        <dbReference type="ARBA" id="ARBA00022553"/>
    </source>
</evidence>
<sequence>MSEVQSRSAASRGRGSGRGSRGGGYSTRASTRPSNKPAATNGDSKHDADSSLPTLDDEGDVGELKQKYGSKIGMIKEMFSDWSDIDILYALQEADGDENVAVTRIADGAISQWGEVSKQKKERARPKGKNDTFTTTTGDSGAAGGTRPARGGRNPVEGARGRGRATERGGRGGVRGKPAQVTTNGTRSKENPLSVPTEESPAWDATNTTDSTAGWGDSTSTPTTSESTAAAVAAPAAPATSATSAVRPKPTVVPDGTPKTWASMLRQSTAAKLAPKAKESPAPKPAESAIEPLPPIEPTPAEQNPPTTGQPTAEPASEQAPSEIPAATKPEVALPPSTDRLTQTNLEHVDDESHPPETETVRSEAADSWNPHASAVTTPLSGLPPQQQASRAASSGFAATAIKATERNTARIPSYQRRILDQEEAVRMPGNRDQVDRATVQFGSLNLNGPLDEDIDGDREEPETRAQPPVDSPVAHPRTSLPPIQPAPVPEPYASQKPAAALPPPSGPTIGTAPLPSQFFRPLSANAALAAPTAPVSQPALASQGVLPSYPNLPPPYDLSLTVPFAPAAQAAAQNTQQFGRFGQAAPQEPSSFPSQKQFDTFGQQPTAAAATQSQYEGAFPSQPQQSQPQSQQQPGGAPGGAFSSASGDYSSYYTADQHSRTPYNYYNQQFGQQLPGAQGQQEGLASQQPQQQQQPQRSFSGYNAHQNDALNQYPQGGVHNTQGRYGAASAVEPQTSGNTTPNPSVTQAQQQAGQGNQAQSHGQQQQPHDYPYSHPYFGSPYYAAYVNQQYQGGYNQAGYAGPYGKAGAVYGQPHQYGMSPQGPYGHASSPAGGFGQNSLHRADSAGVAAGLGEYGRAGSAQSGNQPGLGATGFSGMHDTFSRGASAYQSQASGQPFNGPASQQGNPPTVNDDLKPFGESKAGAGPSPSLGAAARPGSATNNAPAGLPPPQSNQQGGLGMSGYGGYPSHLQGHGLHGNQTAAGGYGMSASGGQAGHSNTPYGGYGAQGFSGSYYANAPRGWGGNYH</sequence>
<feature type="compositionally biased region" description="Low complexity" evidence="16">
    <location>
        <begin position="604"/>
        <end position="648"/>
    </location>
</feature>
<dbReference type="Proteomes" id="UP001244011">
    <property type="component" value="Unassembled WGS sequence"/>
</dbReference>
<keyword evidence="15" id="KW-0539">Nucleus</keyword>
<keyword evidence="10" id="KW-0833">Ubl conjugation pathway</keyword>
<feature type="region of interest" description="Disordered" evidence="16">
    <location>
        <begin position="423"/>
        <end position="518"/>
    </location>
</feature>
<feature type="region of interest" description="Disordered" evidence="16">
    <location>
        <begin position="570"/>
        <end position="775"/>
    </location>
</feature>
<evidence type="ECO:0000256" key="14">
    <source>
        <dbReference type="ARBA" id="ARBA00023204"/>
    </source>
</evidence>
<evidence type="ECO:0000259" key="17">
    <source>
        <dbReference type="Pfam" id="PF02845"/>
    </source>
</evidence>
<dbReference type="RefSeq" id="XP_060287663.1">
    <property type="nucleotide sequence ID" value="XM_060425801.1"/>
</dbReference>
<evidence type="ECO:0000313" key="19">
    <source>
        <dbReference type="Proteomes" id="UP001244011"/>
    </source>
</evidence>
<proteinExistence type="inferred from homology"/>
<comment type="caution">
    <text evidence="18">The sequence shown here is derived from an EMBL/GenBank/DDBJ whole genome shotgun (WGS) entry which is preliminary data.</text>
</comment>
<evidence type="ECO:0000256" key="7">
    <source>
        <dbReference type="ARBA" id="ARBA00022490"/>
    </source>
</evidence>
<feature type="region of interest" description="Disordered" evidence="16">
    <location>
        <begin position="821"/>
        <end position="840"/>
    </location>
</feature>
<feature type="region of interest" description="Disordered" evidence="16">
    <location>
        <begin position="113"/>
        <end position="397"/>
    </location>
</feature>
<dbReference type="GO" id="GO:0043130">
    <property type="term" value="F:ubiquitin binding"/>
    <property type="evidence" value="ECO:0007669"/>
    <property type="project" value="InterPro"/>
</dbReference>
<dbReference type="GO" id="GO:0005737">
    <property type="term" value="C:cytoplasm"/>
    <property type="evidence" value="ECO:0007669"/>
    <property type="project" value="UniProtKB-SubCell"/>
</dbReference>
<evidence type="ECO:0000256" key="15">
    <source>
        <dbReference type="ARBA" id="ARBA00023242"/>
    </source>
</evidence>
<evidence type="ECO:0000256" key="10">
    <source>
        <dbReference type="ARBA" id="ARBA00022786"/>
    </source>
</evidence>
<keyword evidence="6" id="KW-0158">Chromosome</keyword>
<evidence type="ECO:0000256" key="12">
    <source>
        <dbReference type="ARBA" id="ARBA00022895"/>
    </source>
</evidence>
<dbReference type="GeneID" id="85308988"/>
<dbReference type="PANTHER" id="PTHR16308">
    <property type="entry name" value="UBIQUITIN ASSOCIATED PROTEIN 2-LIKE/LINGERER"/>
    <property type="match status" value="1"/>
</dbReference>
<evidence type="ECO:0000256" key="5">
    <source>
        <dbReference type="ARBA" id="ARBA00020536"/>
    </source>
</evidence>
<feature type="compositionally biased region" description="Polar residues" evidence="16">
    <location>
        <begin position="698"/>
        <end position="724"/>
    </location>
</feature>
<feature type="compositionally biased region" description="Low complexity" evidence="16">
    <location>
        <begin position="748"/>
        <end position="767"/>
    </location>
</feature>
<keyword evidence="9" id="KW-0227">DNA damage</keyword>
<dbReference type="GO" id="GO:0005634">
    <property type="term" value="C:nucleus"/>
    <property type="evidence" value="ECO:0007669"/>
    <property type="project" value="UniProtKB-SubCell"/>
</dbReference>
<feature type="region of interest" description="Disordered" evidence="16">
    <location>
        <begin position="857"/>
        <end position="977"/>
    </location>
</feature>
<comment type="subcellular location">
    <subcellularLocation>
        <location evidence="3">Chromosome</location>
        <location evidence="3">Telomere</location>
    </subcellularLocation>
    <subcellularLocation>
        <location evidence="2">Cytoplasm</location>
    </subcellularLocation>
    <subcellularLocation>
        <location evidence="1">Nucleus</location>
    </subcellularLocation>
</comment>
<feature type="compositionally biased region" description="Polar residues" evidence="16">
    <location>
        <begin position="589"/>
        <end position="603"/>
    </location>
</feature>
<feature type="compositionally biased region" description="Low complexity" evidence="16">
    <location>
        <begin position="922"/>
        <end position="939"/>
    </location>
</feature>
<keyword evidence="19" id="KW-1185">Reference proteome</keyword>
<evidence type="ECO:0000256" key="13">
    <source>
        <dbReference type="ARBA" id="ARBA00023125"/>
    </source>
</evidence>
<feature type="compositionally biased region" description="Gly residues" evidence="16">
    <location>
        <begin position="14"/>
        <end position="25"/>
    </location>
</feature>
<dbReference type="InterPro" id="IPR051833">
    <property type="entry name" value="TC-DDR_regulator"/>
</dbReference>
<dbReference type="EMBL" id="MU838998">
    <property type="protein sequence ID" value="KAK1771450.1"/>
    <property type="molecule type" value="Genomic_DNA"/>
</dbReference>
<evidence type="ECO:0000256" key="4">
    <source>
        <dbReference type="ARBA" id="ARBA00005491"/>
    </source>
</evidence>
<evidence type="ECO:0000256" key="1">
    <source>
        <dbReference type="ARBA" id="ARBA00004123"/>
    </source>
</evidence>
<protein>
    <recommendedName>
        <fullName evidence="5">RNA polymerase II degradation factor 1</fullName>
    </recommendedName>
</protein>
<feature type="compositionally biased region" description="Polar residues" evidence="16">
    <location>
        <begin position="375"/>
        <end position="393"/>
    </location>
</feature>
<feature type="region of interest" description="Disordered" evidence="16">
    <location>
        <begin position="531"/>
        <end position="554"/>
    </location>
</feature>
<dbReference type="GO" id="GO:0006281">
    <property type="term" value="P:DNA repair"/>
    <property type="evidence" value="ECO:0007669"/>
    <property type="project" value="UniProtKB-KW"/>
</dbReference>
<feature type="compositionally biased region" description="Low complexity" evidence="16">
    <location>
        <begin position="218"/>
        <end position="245"/>
    </location>
</feature>
<feature type="compositionally biased region" description="Low complexity" evidence="16">
    <location>
        <begin position="1"/>
        <end position="13"/>
    </location>
</feature>
<evidence type="ECO:0000256" key="2">
    <source>
        <dbReference type="ARBA" id="ARBA00004496"/>
    </source>
</evidence>
<keyword evidence="13" id="KW-0238">DNA-binding</keyword>
<feature type="compositionally biased region" description="Polar residues" evidence="16">
    <location>
        <begin position="301"/>
        <end position="311"/>
    </location>
</feature>
<gene>
    <name evidence="18" type="ORF">QBC33DRAFT_510970</name>
</gene>
<feature type="domain" description="CUE" evidence="17">
    <location>
        <begin position="70"/>
        <end position="105"/>
    </location>
</feature>
<feature type="compositionally biased region" description="Polar residues" evidence="16">
    <location>
        <begin position="649"/>
        <end position="673"/>
    </location>
</feature>
<feature type="compositionally biased region" description="Low complexity" evidence="16">
    <location>
        <begin position="678"/>
        <end position="697"/>
    </location>
</feature>
<dbReference type="GO" id="GO:0003677">
    <property type="term" value="F:DNA binding"/>
    <property type="evidence" value="ECO:0007669"/>
    <property type="project" value="UniProtKB-KW"/>
</dbReference>
<keyword evidence="7" id="KW-0963">Cytoplasm</keyword>
<evidence type="ECO:0000256" key="16">
    <source>
        <dbReference type="SAM" id="MobiDB-lite"/>
    </source>
</evidence>
<evidence type="ECO:0000256" key="11">
    <source>
        <dbReference type="ARBA" id="ARBA00022843"/>
    </source>
</evidence>
<keyword evidence="8" id="KW-0597">Phosphoprotein</keyword>
<dbReference type="PANTHER" id="PTHR16308:SF13">
    <property type="entry name" value="PROTEIN LINGERER"/>
    <property type="match status" value="1"/>
</dbReference>
<evidence type="ECO:0000256" key="9">
    <source>
        <dbReference type="ARBA" id="ARBA00022763"/>
    </source>
</evidence>
<dbReference type="InterPro" id="IPR003892">
    <property type="entry name" value="CUE"/>
</dbReference>
<organism evidence="18 19">
    <name type="scientific">Phialemonium atrogriseum</name>
    <dbReference type="NCBI Taxonomy" id="1093897"/>
    <lineage>
        <taxon>Eukaryota</taxon>
        <taxon>Fungi</taxon>
        <taxon>Dikarya</taxon>
        <taxon>Ascomycota</taxon>
        <taxon>Pezizomycotina</taxon>
        <taxon>Sordariomycetes</taxon>
        <taxon>Sordariomycetidae</taxon>
        <taxon>Cephalothecales</taxon>
        <taxon>Cephalothecaceae</taxon>
        <taxon>Phialemonium</taxon>
    </lineage>
</organism>
<evidence type="ECO:0000256" key="6">
    <source>
        <dbReference type="ARBA" id="ARBA00022454"/>
    </source>
</evidence>
<keyword evidence="11" id="KW-0832">Ubl conjugation</keyword>
<dbReference type="CDD" id="cd14368">
    <property type="entry name" value="CUE_DEF1_like"/>
    <property type="match status" value="1"/>
</dbReference>
<dbReference type="GO" id="GO:0000781">
    <property type="term" value="C:chromosome, telomeric region"/>
    <property type="evidence" value="ECO:0007669"/>
    <property type="project" value="UniProtKB-SubCell"/>
</dbReference>
<feature type="compositionally biased region" description="Polar residues" evidence="16">
    <location>
        <begin position="33"/>
        <end position="42"/>
    </location>
</feature>
<feature type="compositionally biased region" description="Acidic residues" evidence="16">
    <location>
        <begin position="451"/>
        <end position="461"/>
    </location>
</feature>
<feature type="region of interest" description="Disordered" evidence="16">
    <location>
        <begin position="1"/>
        <end position="62"/>
    </location>
</feature>
<dbReference type="AlphaFoldDB" id="A0AAJ0FST8"/>
<comment type="similarity">
    <text evidence="4">Belongs to the DEF1 family.</text>
</comment>
<feature type="compositionally biased region" description="Polar residues" evidence="16">
    <location>
        <begin position="733"/>
        <end position="747"/>
    </location>
</feature>